<dbReference type="PANTHER" id="PTHR43142:SF1">
    <property type="entry name" value="CARBOXYLIC ESTER HYDROLASE"/>
    <property type="match status" value="1"/>
</dbReference>
<evidence type="ECO:0000256" key="2">
    <source>
        <dbReference type="ARBA" id="ARBA00022487"/>
    </source>
</evidence>
<dbReference type="EMBL" id="GGMS01002576">
    <property type="protein sequence ID" value="MBY71779.1"/>
    <property type="molecule type" value="Transcribed_RNA"/>
</dbReference>
<sequence>MFSETVSIENIYHPQVLLNVPVVIGLLWTFGCYSVSSVRVSEVEIDSGFVSGKLSKTWKGRSFYSFEGIPYATPPVGELRFKEAQPVKPWSGVWNASSPGSKCIQYVHPDYTVQGDEDCLYVNVYTPKLPGQEDASKPLNVLVFIHGGAFMFLEGSVYKPDFILDKDIVLVTFNYRLGPIGFFSTGDSVVPGNNGLKDQVQALKWVKRNIKRFGGDSESVTLSGMSAGGASVNYHMLSPLSKGLFQKAFSQSGTAMCPWTLTENVPAKSAAIGALLGCPVRTSAALVECLNARPALQIVNAVKIFMPFMFNPFTPFGPVVEPPSEKAFISDTPYHIIANGQAADIPWLASVASHEGLYPGSEFINNVTLLKFITENWNQVIPHLLDFNYTVQPDKINNVSQLIRKQYLDSEDLVIGNTAKFIEMISDRLFIVDIVKAARMQAQLYKSPVYLYQFAYRGKHSLSEYFAKTDEDFGASHADDTAYALRNVYGNVEDSELDKSLVSTVVNVWTSFAFTGIPSTGDASFDWTPVSKDPNYSAVSFLKIASPTDIYMDEEDMGRIPFWDSLGFNENENYFVDRDFVF</sequence>
<dbReference type="SUPFAM" id="SSF53474">
    <property type="entry name" value="alpha/beta-Hydrolases"/>
    <property type="match status" value="1"/>
</dbReference>
<evidence type="ECO:0000256" key="1">
    <source>
        <dbReference type="ARBA" id="ARBA00005964"/>
    </source>
</evidence>
<dbReference type="GO" id="GO:0052689">
    <property type="term" value="F:carboxylic ester hydrolase activity"/>
    <property type="evidence" value="ECO:0007669"/>
    <property type="project" value="UniProtKB-KW"/>
</dbReference>
<dbReference type="EC" id="3.1.1.-" evidence="5"/>
<dbReference type="PROSITE" id="PS00941">
    <property type="entry name" value="CARBOXYLESTERASE_B_2"/>
    <property type="match status" value="1"/>
</dbReference>
<dbReference type="InterPro" id="IPR002018">
    <property type="entry name" value="CarbesteraseB"/>
</dbReference>
<dbReference type="InterPro" id="IPR019826">
    <property type="entry name" value="Carboxylesterase_B_AS"/>
</dbReference>
<evidence type="ECO:0000256" key="4">
    <source>
        <dbReference type="ARBA" id="ARBA00023180"/>
    </source>
</evidence>
<dbReference type="PANTHER" id="PTHR43142">
    <property type="entry name" value="CARBOXYLIC ESTER HYDROLASE"/>
    <property type="match status" value="1"/>
</dbReference>
<dbReference type="OrthoDB" id="6846267at2759"/>
<dbReference type="PROSITE" id="PS00122">
    <property type="entry name" value="CARBOXYLESTERASE_B_1"/>
    <property type="match status" value="1"/>
</dbReference>
<dbReference type="CDD" id="cd00312">
    <property type="entry name" value="Esterase_lipase"/>
    <property type="match status" value="1"/>
</dbReference>
<organism evidence="7">
    <name type="scientific">Sipha flava</name>
    <name type="common">yellow sugarcane aphid</name>
    <dbReference type="NCBI Taxonomy" id="143950"/>
    <lineage>
        <taxon>Eukaryota</taxon>
        <taxon>Metazoa</taxon>
        <taxon>Ecdysozoa</taxon>
        <taxon>Arthropoda</taxon>
        <taxon>Hexapoda</taxon>
        <taxon>Insecta</taxon>
        <taxon>Pterygota</taxon>
        <taxon>Neoptera</taxon>
        <taxon>Paraneoptera</taxon>
        <taxon>Hemiptera</taxon>
        <taxon>Sternorrhyncha</taxon>
        <taxon>Aphidomorpha</taxon>
        <taxon>Aphidoidea</taxon>
        <taxon>Aphididae</taxon>
        <taxon>Sipha</taxon>
    </lineage>
</organism>
<evidence type="ECO:0000259" key="6">
    <source>
        <dbReference type="Pfam" id="PF00135"/>
    </source>
</evidence>
<dbReference type="InterPro" id="IPR029058">
    <property type="entry name" value="AB_hydrolase_fold"/>
</dbReference>
<dbReference type="InterPro" id="IPR019819">
    <property type="entry name" value="Carboxylesterase_B_CS"/>
</dbReference>
<comment type="similarity">
    <text evidence="1 5">Belongs to the type-B carboxylesterase/lipase family.</text>
</comment>
<name>A0A2S2Q259_9HEMI</name>
<accession>A0A2S2Q259</accession>
<reference evidence="7" key="1">
    <citation type="submission" date="2018-04" db="EMBL/GenBank/DDBJ databases">
        <title>Transcriptome assembly of Sipha flava.</title>
        <authorList>
            <person name="Scully E.D."/>
            <person name="Geib S.M."/>
            <person name="Palmer N.A."/>
            <person name="Koch K."/>
            <person name="Bradshaw J."/>
            <person name="Heng-Moss T."/>
            <person name="Sarath G."/>
        </authorList>
    </citation>
    <scope>NUCLEOTIDE SEQUENCE</scope>
</reference>
<evidence type="ECO:0000256" key="3">
    <source>
        <dbReference type="ARBA" id="ARBA00022801"/>
    </source>
</evidence>
<gene>
    <name evidence="7" type="primary">EST6_2</name>
    <name evidence="7" type="ORF">g.24246</name>
</gene>
<keyword evidence="4" id="KW-0325">Glycoprotein</keyword>
<evidence type="ECO:0000313" key="7">
    <source>
        <dbReference type="EMBL" id="MBY71779.1"/>
    </source>
</evidence>
<keyword evidence="2" id="KW-0719">Serine esterase</keyword>
<evidence type="ECO:0000256" key="5">
    <source>
        <dbReference type="RuleBase" id="RU361235"/>
    </source>
</evidence>
<protein>
    <recommendedName>
        <fullName evidence="5">Carboxylic ester hydrolase</fullName>
        <ecNumber evidence="5">3.1.1.-</ecNumber>
    </recommendedName>
</protein>
<dbReference type="AlphaFoldDB" id="A0A2S2Q259"/>
<feature type="domain" description="Carboxylesterase type B" evidence="6">
    <location>
        <begin position="41"/>
        <end position="536"/>
    </location>
</feature>
<dbReference type="Gene3D" id="3.40.50.1820">
    <property type="entry name" value="alpha/beta hydrolase"/>
    <property type="match status" value="1"/>
</dbReference>
<keyword evidence="3 5" id="KW-0378">Hydrolase</keyword>
<dbReference type="Pfam" id="PF00135">
    <property type="entry name" value="COesterase"/>
    <property type="match status" value="1"/>
</dbReference>
<proteinExistence type="inferred from homology"/>